<reference evidence="5" key="1">
    <citation type="journal article" date="2018" name="Genome Biol.">
        <title>SKESA: strategic k-mer extension for scrupulous assemblies.</title>
        <authorList>
            <person name="Souvorov A."/>
            <person name="Agarwala R."/>
            <person name="Lipman D.J."/>
        </authorList>
    </citation>
    <scope>NUCLEOTIDE SEQUENCE</scope>
    <source>
        <strain evidence="5">MA.CK_94/00004459</strain>
    </source>
</reference>
<comment type="similarity">
    <text evidence="3">Belongs to the acetyltransferase family. RimJ subfamily.</text>
</comment>
<organism evidence="5">
    <name type="scientific">Salmonella enterica</name>
    <name type="common">Salmonella choleraesuis</name>
    <dbReference type="NCBI Taxonomy" id="28901"/>
    <lineage>
        <taxon>Bacteria</taxon>
        <taxon>Pseudomonadati</taxon>
        <taxon>Pseudomonadota</taxon>
        <taxon>Gammaproteobacteria</taxon>
        <taxon>Enterobacterales</taxon>
        <taxon>Enterobacteriaceae</taxon>
        <taxon>Salmonella</taxon>
    </lineage>
</organism>
<accession>A0A758AP56</accession>
<dbReference type="PANTHER" id="PTHR43792">
    <property type="entry name" value="GNAT FAMILY, PUTATIVE (AFU_ORTHOLOGUE AFUA_3G00765)-RELATED-RELATED"/>
    <property type="match status" value="1"/>
</dbReference>
<proteinExistence type="inferred from homology"/>
<dbReference type="Pfam" id="PF13302">
    <property type="entry name" value="Acetyltransf_3"/>
    <property type="match status" value="1"/>
</dbReference>
<sequence>MSHLQGNNRPFPSISTNRLLLRPFTARDIDNVVNALSQPETTRWLQHVPYPYTSSDSAAWIAKHPQAWYLGLSLELAIEEKNTQQLAGTIGLFELTQEKNYLGYWLAPQYWGKGYCHEAALALAQWASVHLGLHTLRGRCIRENIRSARTLQRIGMTLEKVEYDSRLINGRLHDVMHYGLTLRCGGACQ</sequence>
<keyword evidence="2" id="KW-0012">Acyltransferase</keyword>
<dbReference type="Gene3D" id="3.40.630.30">
    <property type="match status" value="1"/>
</dbReference>
<evidence type="ECO:0000256" key="3">
    <source>
        <dbReference type="ARBA" id="ARBA00038502"/>
    </source>
</evidence>
<dbReference type="PANTHER" id="PTHR43792:SF8">
    <property type="entry name" value="[RIBOSOMAL PROTEIN US5]-ALANINE N-ACETYLTRANSFERASE"/>
    <property type="match status" value="1"/>
</dbReference>
<gene>
    <name evidence="5" type="ORF">G8S40_004610</name>
</gene>
<evidence type="ECO:0000313" key="5">
    <source>
        <dbReference type="EMBL" id="HAG0930525.1"/>
    </source>
</evidence>
<evidence type="ECO:0000256" key="1">
    <source>
        <dbReference type="ARBA" id="ARBA00022679"/>
    </source>
</evidence>
<dbReference type="InterPro" id="IPR016181">
    <property type="entry name" value="Acyl_CoA_acyltransferase"/>
</dbReference>
<dbReference type="PROSITE" id="PS51186">
    <property type="entry name" value="GNAT"/>
    <property type="match status" value="1"/>
</dbReference>
<dbReference type="InterPro" id="IPR051531">
    <property type="entry name" value="N-acetyltransferase"/>
</dbReference>
<evidence type="ECO:0000259" key="4">
    <source>
        <dbReference type="PROSITE" id="PS51186"/>
    </source>
</evidence>
<comment type="caution">
    <text evidence="5">The sequence shown here is derived from an EMBL/GenBank/DDBJ whole genome shotgun (WGS) entry which is preliminary data.</text>
</comment>
<dbReference type="InterPro" id="IPR000182">
    <property type="entry name" value="GNAT_dom"/>
</dbReference>
<protein>
    <submittedName>
        <fullName evidence="5">GNAT family N-acetyltransferase</fullName>
    </submittedName>
</protein>
<dbReference type="AlphaFoldDB" id="A0A758AP56"/>
<keyword evidence="1 5" id="KW-0808">Transferase</keyword>
<dbReference type="SUPFAM" id="SSF55729">
    <property type="entry name" value="Acyl-CoA N-acyltransferases (Nat)"/>
    <property type="match status" value="1"/>
</dbReference>
<reference evidence="5" key="2">
    <citation type="submission" date="2020-02" db="EMBL/GenBank/DDBJ databases">
        <authorList>
            <consortium name="NCBI Pathogen Detection Project"/>
        </authorList>
    </citation>
    <scope>NUCLEOTIDE SEQUENCE</scope>
    <source>
        <strain evidence="5">MA.CK_94/00004459</strain>
    </source>
</reference>
<dbReference type="EMBL" id="DAAXGR010000019">
    <property type="protein sequence ID" value="HAG0930525.1"/>
    <property type="molecule type" value="Genomic_DNA"/>
</dbReference>
<dbReference type="GO" id="GO:0016747">
    <property type="term" value="F:acyltransferase activity, transferring groups other than amino-acyl groups"/>
    <property type="evidence" value="ECO:0007669"/>
    <property type="project" value="InterPro"/>
</dbReference>
<name>A0A758AP56_SALER</name>
<evidence type="ECO:0000256" key="2">
    <source>
        <dbReference type="ARBA" id="ARBA00023315"/>
    </source>
</evidence>
<feature type="domain" description="N-acetyltransferase" evidence="4">
    <location>
        <begin position="19"/>
        <end position="181"/>
    </location>
</feature>